<keyword evidence="2" id="KW-0472">Membrane</keyword>
<name>A0A8H5ARQ5_9AGAR</name>
<dbReference type="PANTHER" id="PTHR40465:SF1">
    <property type="entry name" value="DUF6534 DOMAIN-CONTAINING PROTEIN"/>
    <property type="match status" value="1"/>
</dbReference>
<feature type="region of interest" description="Disordered" evidence="1">
    <location>
        <begin position="309"/>
        <end position="348"/>
    </location>
</feature>
<feature type="domain" description="DUF6534" evidence="3">
    <location>
        <begin position="177"/>
        <end position="262"/>
    </location>
</feature>
<feature type="transmembrane region" description="Helical" evidence="2">
    <location>
        <begin position="20"/>
        <end position="46"/>
    </location>
</feature>
<dbReference type="Pfam" id="PF20152">
    <property type="entry name" value="DUF6534"/>
    <property type="match status" value="1"/>
</dbReference>
<dbReference type="EMBL" id="JAACJJ010000059">
    <property type="protein sequence ID" value="KAF5309466.1"/>
    <property type="molecule type" value="Genomic_DNA"/>
</dbReference>
<feature type="transmembrane region" description="Helical" evidence="2">
    <location>
        <begin position="95"/>
        <end position="118"/>
    </location>
</feature>
<evidence type="ECO:0000313" key="5">
    <source>
        <dbReference type="Proteomes" id="UP000567179"/>
    </source>
</evidence>
<keyword evidence="2" id="KW-0812">Transmembrane</keyword>
<protein>
    <recommendedName>
        <fullName evidence="3">DUF6534 domain-containing protein</fullName>
    </recommendedName>
</protein>
<evidence type="ECO:0000256" key="1">
    <source>
        <dbReference type="SAM" id="MobiDB-lite"/>
    </source>
</evidence>
<evidence type="ECO:0000313" key="4">
    <source>
        <dbReference type="EMBL" id="KAF5309466.1"/>
    </source>
</evidence>
<keyword evidence="5" id="KW-1185">Reference proteome</keyword>
<evidence type="ECO:0000256" key="2">
    <source>
        <dbReference type="SAM" id="Phobius"/>
    </source>
</evidence>
<feature type="transmembrane region" description="Helical" evidence="2">
    <location>
        <begin position="58"/>
        <end position="83"/>
    </location>
</feature>
<reference evidence="4 5" key="1">
    <citation type="journal article" date="2020" name="ISME J.">
        <title>Uncovering the hidden diversity of litter-decomposition mechanisms in mushroom-forming fungi.</title>
        <authorList>
            <person name="Floudas D."/>
            <person name="Bentzer J."/>
            <person name="Ahren D."/>
            <person name="Johansson T."/>
            <person name="Persson P."/>
            <person name="Tunlid A."/>
        </authorList>
    </citation>
    <scope>NUCLEOTIDE SEQUENCE [LARGE SCALE GENOMIC DNA]</scope>
    <source>
        <strain evidence="4 5">CBS 101986</strain>
    </source>
</reference>
<dbReference type="AlphaFoldDB" id="A0A8H5ARQ5"/>
<evidence type="ECO:0000259" key="3">
    <source>
        <dbReference type="Pfam" id="PF20152"/>
    </source>
</evidence>
<keyword evidence="2" id="KW-1133">Transmembrane helix</keyword>
<feature type="transmembrane region" description="Helical" evidence="2">
    <location>
        <begin position="236"/>
        <end position="257"/>
    </location>
</feature>
<sequence length="348" mass="38500">MPTFDTGSATVDSNFALDNSMGAMMIGVVVSAVLHGLCLLQAFFYYQNYKKDKWYFKVLVGTVVSFDAIHLAFITHAVYHYVISQYHSHQDQLLRLIWTVLMEAVFTGVNAGIVQTFYVVRVFRLSRRNYWLTGTIMMLILATTGCGFAWVIISMRLTTYKELIGINPLTITINALSTTVDISIARHLKSFFAADQVPRSDSIINKLMVFVVNTGVLTTLCAIASLIALIVSPQTLIYATFYFCIGRFYTNSFIATLNARRSISSKIDEGSSHMMLSMPSSVNHQQTGTGTKMQNISIRIDTLKEAQTDSNNMQKGASMGDVSNSDVDALSTKGGHAFGESNTNDKKS</sequence>
<feature type="compositionally biased region" description="Polar residues" evidence="1">
    <location>
        <begin position="309"/>
        <end position="326"/>
    </location>
</feature>
<dbReference type="PANTHER" id="PTHR40465">
    <property type="entry name" value="CHROMOSOME 1, WHOLE GENOME SHOTGUN SEQUENCE"/>
    <property type="match status" value="1"/>
</dbReference>
<feature type="transmembrane region" description="Helical" evidence="2">
    <location>
        <begin position="165"/>
        <end position="186"/>
    </location>
</feature>
<gene>
    <name evidence="4" type="ORF">D9619_012419</name>
</gene>
<feature type="transmembrane region" description="Helical" evidence="2">
    <location>
        <begin position="207"/>
        <end position="230"/>
    </location>
</feature>
<dbReference type="InterPro" id="IPR045339">
    <property type="entry name" value="DUF6534"/>
</dbReference>
<proteinExistence type="predicted"/>
<dbReference type="OrthoDB" id="3263055at2759"/>
<comment type="caution">
    <text evidence="4">The sequence shown here is derived from an EMBL/GenBank/DDBJ whole genome shotgun (WGS) entry which is preliminary data.</text>
</comment>
<feature type="transmembrane region" description="Helical" evidence="2">
    <location>
        <begin position="130"/>
        <end position="153"/>
    </location>
</feature>
<organism evidence="4 5">
    <name type="scientific">Psilocybe cf. subviscida</name>
    <dbReference type="NCBI Taxonomy" id="2480587"/>
    <lineage>
        <taxon>Eukaryota</taxon>
        <taxon>Fungi</taxon>
        <taxon>Dikarya</taxon>
        <taxon>Basidiomycota</taxon>
        <taxon>Agaricomycotina</taxon>
        <taxon>Agaricomycetes</taxon>
        <taxon>Agaricomycetidae</taxon>
        <taxon>Agaricales</taxon>
        <taxon>Agaricineae</taxon>
        <taxon>Strophariaceae</taxon>
        <taxon>Psilocybe</taxon>
    </lineage>
</organism>
<dbReference type="Proteomes" id="UP000567179">
    <property type="component" value="Unassembled WGS sequence"/>
</dbReference>
<accession>A0A8H5ARQ5</accession>